<proteinExistence type="predicted"/>
<evidence type="ECO:0000313" key="2">
    <source>
        <dbReference type="Proteomes" id="UP000653305"/>
    </source>
</evidence>
<dbReference type="EMBL" id="BMAC01001338">
    <property type="protein sequence ID" value="GFQ06908.1"/>
    <property type="molecule type" value="Genomic_DNA"/>
</dbReference>
<gene>
    <name evidence="1" type="ORF">PHJA_002834800</name>
</gene>
<protein>
    <submittedName>
        <fullName evidence="1">Uncharacterized protein</fullName>
    </submittedName>
</protein>
<reference evidence="1" key="1">
    <citation type="submission" date="2020-07" db="EMBL/GenBank/DDBJ databases">
        <title>Ethylene signaling mediates host invasion by parasitic plants.</title>
        <authorList>
            <person name="Yoshida S."/>
        </authorList>
    </citation>
    <scope>NUCLEOTIDE SEQUENCE</scope>
    <source>
        <strain evidence="1">Okayama</strain>
    </source>
</reference>
<name>A0A830D2S8_9LAMI</name>
<dbReference type="Proteomes" id="UP000653305">
    <property type="component" value="Unassembled WGS sequence"/>
</dbReference>
<comment type="caution">
    <text evidence="1">The sequence shown here is derived from an EMBL/GenBank/DDBJ whole genome shotgun (WGS) entry which is preliminary data.</text>
</comment>
<sequence length="81" mass="9280">MDRSAIKPDPSHSNETIRKAKKHVFDKGVFISREKIEVEGRTTLNKAPQIMQPYIVLYSSVTLSIFSKQAQFKFLATRVIL</sequence>
<keyword evidence="2" id="KW-1185">Reference proteome</keyword>
<evidence type="ECO:0000313" key="1">
    <source>
        <dbReference type="EMBL" id="GFQ06908.1"/>
    </source>
</evidence>
<organism evidence="1 2">
    <name type="scientific">Phtheirospermum japonicum</name>
    <dbReference type="NCBI Taxonomy" id="374723"/>
    <lineage>
        <taxon>Eukaryota</taxon>
        <taxon>Viridiplantae</taxon>
        <taxon>Streptophyta</taxon>
        <taxon>Embryophyta</taxon>
        <taxon>Tracheophyta</taxon>
        <taxon>Spermatophyta</taxon>
        <taxon>Magnoliopsida</taxon>
        <taxon>eudicotyledons</taxon>
        <taxon>Gunneridae</taxon>
        <taxon>Pentapetalae</taxon>
        <taxon>asterids</taxon>
        <taxon>lamiids</taxon>
        <taxon>Lamiales</taxon>
        <taxon>Orobanchaceae</taxon>
        <taxon>Orobanchaceae incertae sedis</taxon>
        <taxon>Phtheirospermum</taxon>
    </lineage>
</organism>
<accession>A0A830D2S8</accession>
<dbReference type="AlphaFoldDB" id="A0A830D2S8"/>